<organism evidence="1 2">
    <name type="scientific">Rosa chinensis</name>
    <name type="common">China rose</name>
    <dbReference type="NCBI Taxonomy" id="74649"/>
    <lineage>
        <taxon>Eukaryota</taxon>
        <taxon>Viridiplantae</taxon>
        <taxon>Streptophyta</taxon>
        <taxon>Embryophyta</taxon>
        <taxon>Tracheophyta</taxon>
        <taxon>Spermatophyta</taxon>
        <taxon>Magnoliopsida</taxon>
        <taxon>eudicotyledons</taxon>
        <taxon>Gunneridae</taxon>
        <taxon>Pentapetalae</taxon>
        <taxon>rosids</taxon>
        <taxon>fabids</taxon>
        <taxon>Rosales</taxon>
        <taxon>Rosaceae</taxon>
        <taxon>Rosoideae</taxon>
        <taxon>Rosoideae incertae sedis</taxon>
        <taxon>Rosa</taxon>
    </lineage>
</organism>
<reference evidence="1 2" key="1">
    <citation type="journal article" date="2018" name="Nat. Genet.">
        <title>The Rosa genome provides new insights in the design of modern roses.</title>
        <authorList>
            <person name="Bendahmane M."/>
        </authorList>
    </citation>
    <scope>NUCLEOTIDE SEQUENCE [LARGE SCALE GENOMIC DNA]</scope>
    <source>
        <strain evidence="2">cv. Old Blush</strain>
    </source>
</reference>
<proteinExistence type="predicted"/>
<name>A0A2P6SAI3_ROSCH</name>
<dbReference type="EMBL" id="PDCK01000039">
    <property type="protein sequence ID" value="PRQ55671.1"/>
    <property type="molecule type" value="Genomic_DNA"/>
</dbReference>
<dbReference type="Gramene" id="PRQ55671">
    <property type="protein sequence ID" value="PRQ55671"/>
    <property type="gene ID" value="RchiOBHm_Chr1g0327161"/>
</dbReference>
<evidence type="ECO:0000313" key="2">
    <source>
        <dbReference type="Proteomes" id="UP000238479"/>
    </source>
</evidence>
<dbReference type="AlphaFoldDB" id="A0A2P6SAI3"/>
<comment type="caution">
    <text evidence="1">The sequence shown here is derived from an EMBL/GenBank/DDBJ whole genome shotgun (WGS) entry which is preliminary data.</text>
</comment>
<evidence type="ECO:0000313" key="1">
    <source>
        <dbReference type="EMBL" id="PRQ55671.1"/>
    </source>
</evidence>
<dbReference type="STRING" id="74649.A0A2P6SAI3"/>
<accession>A0A2P6SAI3</accession>
<sequence length="72" mass="8200">MVPHAWSSYGTKNTDIVDSEHPWSSFGFTQACTILIPLGKDHEISNEAGTFNLWMMPSLFMYSLLQCLSRFL</sequence>
<protein>
    <submittedName>
        <fullName evidence="1">Uncharacterized protein</fullName>
    </submittedName>
</protein>
<keyword evidence="2" id="KW-1185">Reference proteome</keyword>
<gene>
    <name evidence="1" type="ORF">RchiOBHm_Chr1g0327161</name>
</gene>
<dbReference type="Proteomes" id="UP000238479">
    <property type="component" value="Chromosome 1"/>
</dbReference>